<proteinExistence type="predicted"/>
<evidence type="ECO:0000256" key="1">
    <source>
        <dbReference type="SAM" id="Phobius"/>
    </source>
</evidence>
<reference evidence="2" key="1">
    <citation type="journal article" date="2013" name="J. Plant Res.">
        <title>Effect of fungi and light on seed germination of three Opuntia species from semiarid lands of central Mexico.</title>
        <authorList>
            <person name="Delgado-Sanchez P."/>
            <person name="Jimenez-Bremont J.F."/>
            <person name="Guerrero-Gonzalez Mde L."/>
            <person name="Flores J."/>
        </authorList>
    </citation>
    <scope>NUCLEOTIDE SEQUENCE</scope>
    <source>
        <tissue evidence="2">Cladode</tissue>
    </source>
</reference>
<evidence type="ECO:0000313" key="2">
    <source>
        <dbReference type="EMBL" id="MBA4639246.1"/>
    </source>
</evidence>
<sequence>MSALSPSKLDRVQASRALCCWKIYKDLTASLTFMLSETLQGSYSFLMPLLNLESVFLLFAFCASFFKLRPTNGWGKKIKMERSNLPLTLQTFIDTLGHEQMGL</sequence>
<dbReference type="EMBL" id="GISG01112766">
    <property type="protein sequence ID" value="MBA4639246.1"/>
    <property type="molecule type" value="Transcribed_RNA"/>
</dbReference>
<accession>A0A7C9DD56</accession>
<keyword evidence="1" id="KW-0812">Transmembrane</keyword>
<dbReference type="AlphaFoldDB" id="A0A7C9DD56"/>
<keyword evidence="1" id="KW-0472">Membrane</keyword>
<protein>
    <submittedName>
        <fullName evidence="2">Uncharacterized protein</fullName>
    </submittedName>
</protein>
<feature type="transmembrane region" description="Helical" evidence="1">
    <location>
        <begin position="43"/>
        <end position="66"/>
    </location>
</feature>
<organism evidence="2">
    <name type="scientific">Opuntia streptacantha</name>
    <name type="common">Prickly pear cactus</name>
    <name type="synonym">Opuntia cardona</name>
    <dbReference type="NCBI Taxonomy" id="393608"/>
    <lineage>
        <taxon>Eukaryota</taxon>
        <taxon>Viridiplantae</taxon>
        <taxon>Streptophyta</taxon>
        <taxon>Embryophyta</taxon>
        <taxon>Tracheophyta</taxon>
        <taxon>Spermatophyta</taxon>
        <taxon>Magnoliopsida</taxon>
        <taxon>eudicotyledons</taxon>
        <taxon>Gunneridae</taxon>
        <taxon>Pentapetalae</taxon>
        <taxon>Caryophyllales</taxon>
        <taxon>Cactineae</taxon>
        <taxon>Cactaceae</taxon>
        <taxon>Opuntioideae</taxon>
        <taxon>Opuntia</taxon>
    </lineage>
</organism>
<name>A0A7C9DD56_OPUST</name>
<reference evidence="2" key="2">
    <citation type="submission" date="2020-07" db="EMBL/GenBank/DDBJ databases">
        <authorList>
            <person name="Vera ALvarez R."/>
            <person name="Arias-Moreno D.M."/>
            <person name="Jimenez-Jacinto V."/>
            <person name="Jimenez-Bremont J.F."/>
            <person name="Swaminathan K."/>
            <person name="Moose S.P."/>
            <person name="Guerrero-Gonzalez M.L."/>
            <person name="Marino-Ramirez L."/>
            <person name="Landsman D."/>
            <person name="Rodriguez-Kessler M."/>
            <person name="Delgado-Sanchez P."/>
        </authorList>
    </citation>
    <scope>NUCLEOTIDE SEQUENCE</scope>
    <source>
        <tissue evidence="2">Cladode</tissue>
    </source>
</reference>
<keyword evidence="1" id="KW-1133">Transmembrane helix</keyword>